<comment type="caution">
    <text evidence="1">The sequence shown here is derived from an EMBL/GenBank/DDBJ whole genome shotgun (WGS) entry which is preliminary data.</text>
</comment>
<reference evidence="1 2" key="1">
    <citation type="submission" date="2018-05" db="EMBL/GenBank/DDBJ databases">
        <title>Genetic diversity of glacier-inhabiting Cryobacterium bacteria in China and description of Cryobacterium mengkeensis sp. nov. and Arthrobacter glacialis sp. nov.</title>
        <authorList>
            <person name="Liu Q."/>
            <person name="Xin Y.-H."/>
        </authorList>
    </citation>
    <scope>NUCLEOTIDE SEQUENCE [LARGE SCALE GENOMIC DNA]</scope>
    <source>
        <strain evidence="1 2">SK-1</strain>
    </source>
</reference>
<evidence type="ECO:0000313" key="1">
    <source>
        <dbReference type="EMBL" id="PXA68293.1"/>
    </source>
</evidence>
<organism evidence="1 2">
    <name type="scientific">Cryobacterium arcticum</name>
    <dbReference type="NCBI Taxonomy" id="670052"/>
    <lineage>
        <taxon>Bacteria</taxon>
        <taxon>Bacillati</taxon>
        <taxon>Actinomycetota</taxon>
        <taxon>Actinomycetes</taxon>
        <taxon>Micrococcales</taxon>
        <taxon>Microbacteriaceae</taxon>
        <taxon>Cryobacterium</taxon>
    </lineage>
</organism>
<protein>
    <submittedName>
        <fullName evidence="1">Uncharacterized protein</fullName>
    </submittedName>
</protein>
<dbReference type="Proteomes" id="UP000246722">
    <property type="component" value="Unassembled WGS sequence"/>
</dbReference>
<sequence length="117" mass="13030">MDVFQKLIPGFWECLRAELVVPDQAEIDRLRASVPTYVESLGSNRESAMRLGEDLGLLHSGWESRAEEAQRIVRAVTVYFLDTEDNVPDYYLSGLKDDDHVIAAAFTALGLARAESA</sequence>
<proteinExistence type="predicted"/>
<accession>A0A317ZT56</accession>
<gene>
    <name evidence="1" type="ORF">CTB96_16880</name>
</gene>
<name>A0A317ZT56_9MICO</name>
<dbReference type="EMBL" id="QHLY01000012">
    <property type="protein sequence ID" value="PXA68293.1"/>
    <property type="molecule type" value="Genomic_DNA"/>
</dbReference>
<dbReference type="AlphaFoldDB" id="A0A317ZT56"/>
<keyword evidence="2" id="KW-1185">Reference proteome</keyword>
<evidence type="ECO:0000313" key="2">
    <source>
        <dbReference type="Proteomes" id="UP000246722"/>
    </source>
</evidence>